<organism evidence="1 2">
    <name type="scientific">Aliarcobacter butzleri</name>
    <dbReference type="NCBI Taxonomy" id="28197"/>
    <lineage>
        <taxon>Bacteria</taxon>
        <taxon>Pseudomonadati</taxon>
        <taxon>Campylobacterota</taxon>
        <taxon>Epsilonproteobacteria</taxon>
        <taxon>Campylobacterales</taxon>
        <taxon>Arcobacteraceae</taxon>
        <taxon>Aliarcobacter</taxon>
    </lineage>
</organism>
<name>A0AAW6VPK8_9BACT</name>
<sequence length="160" mass="18834">MREIHITDNIILDENLANEILKISYEKNIIKSDDILNGCDYFAYAPNTKIISFHIQDPMFWEDLSLKDFLICYEELNKKGYMIRKLDNIPKRLSANEIIDNFKDLMGFRFDNEICKLFGIEATTVARCRNRESSTILFPIMDYLVANNISIEKIFYKVDL</sequence>
<reference evidence="1" key="1">
    <citation type="journal article" date="2023" name="Antibiotics">
        <title>Genomic Characterization of Antibiotic-Resistant Campylobacterales Isolated from Chilean Poultry Meat.</title>
        <authorList>
            <person name="Concha-Toloza M."/>
            <person name="Lopez-Cantillo M."/>
            <person name="Molina-Mora J.A."/>
            <person name="Collado L."/>
        </authorList>
    </citation>
    <scope>NUCLEOTIDE SEQUENCE</scope>
    <source>
        <strain evidence="1">FR1p273A</strain>
    </source>
</reference>
<accession>A0AAW6VPK8</accession>
<evidence type="ECO:0000313" key="2">
    <source>
        <dbReference type="Proteomes" id="UP001237843"/>
    </source>
</evidence>
<proteinExistence type="predicted"/>
<comment type="caution">
    <text evidence="1">The sequence shown here is derived from an EMBL/GenBank/DDBJ whole genome shotgun (WGS) entry which is preliminary data.</text>
</comment>
<reference evidence="1" key="2">
    <citation type="submission" date="2023-02" db="EMBL/GenBank/DDBJ databases">
        <authorList>
            <person name="Concha-Toloza M."/>
            <person name="Lopez-Cantillo M."/>
            <person name="Molina-Mora J."/>
            <person name="Collado L."/>
        </authorList>
    </citation>
    <scope>NUCLEOTIDE SEQUENCE</scope>
    <source>
        <strain evidence="1">FR1p273A</strain>
    </source>
</reference>
<dbReference type="AlphaFoldDB" id="A0AAW6VPK8"/>
<evidence type="ECO:0000313" key="1">
    <source>
        <dbReference type="EMBL" id="MDK2062745.1"/>
    </source>
</evidence>
<dbReference type="EMBL" id="JAQTJH010000012">
    <property type="protein sequence ID" value="MDK2062745.1"/>
    <property type="molecule type" value="Genomic_DNA"/>
</dbReference>
<dbReference type="Proteomes" id="UP001237843">
    <property type="component" value="Unassembled WGS sequence"/>
</dbReference>
<protein>
    <submittedName>
        <fullName evidence="1">Uncharacterized protein</fullName>
    </submittedName>
</protein>
<gene>
    <name evidence="1" type="ORF">PT520_09475</name>
</gene>
<dbReference type="RefSeq" id="WP_284074911.1">
    <property type="nucleotide sequence ID" value="NZ_JAQTJH010000012.1"/>
</dbReference>